<dbReference type="SUPFAM" id="SSF46894">
    <property type="entry name" value="C-terminal effector domain of the bipartite response regulators"/>
    <property type="match status" value="1"/>
</dbReference>
<keyword evidence="1" id="KW-0902">Two-component regulatory system</keyword>
<dbReference type="RefSeq" id="WP_036200002.1">
    <property type="nucleotide sequence ID" value="NZ_AVCY01000008.1"/>
</dbReference>
<dbReference type="Gene3D" id="1.25.40.10">
    <property type="entry name" value="Tetratricopeptide repeat domain"/>
    <property type="match status" value="1"/>
</dbReference>
<dbReference type="InterPro" id="IPR011990">
    <property type="entry name" value="TPR-like_helical_dom_sf"/>
</dbReference>
<dbReference type="Pfam" id="PF03704">
    <property type="entry name" value="BTAD"/>
    <property type="match status" value="1"/>
</dbReference>
<dbReference type="GO" id="GO:0006355">
    <property type="term" value="P:regulation of DNA-templated transcription"/>
    <property type="evidence" value="ECO:0007669"/>
    <property type="project" value="InterPro"/>
</dbReference>
<dbReference type="InterPro" id="IPR036388">
    <property type="entry name" value="WH-like_DNA-bd_sf"/>
</dbReference>
<dbReference type="SMART" id="SM01043">
    <property type="entry name" value="BTAD"/>
    <property type="match status" value="1"/>
</dbReference>
<dbReference type="PANTHER" id="PTHR35807">
    <property type="entry name" value="TRANSCRIPTIONAL REGULATOR REDD-RELATED"/>
    <property type="match status" value="1"/>
</dbReference>
<evidence type="ECO:0000256" key="2">
    <source>
        <dbReference type="ARBA" id="ARBA00023015"/>
    </source>
</evidence>
<proteinExistence type="predicted"/>
<dbReference type="InterPro" id="IPR005158">
    <property type="entry name" value="BTAD"/>
</dbReference>
<keyword evidence="5" id="KW-0597">Phosphoprotein</keyword>
<dbReference type="SUPFAM" id="SSF52172">
    <property type="entry name" value="CheY-like"/>
    <property type="match status" value="1"/>
</dbReference>
<dbReference type="InterPro" id="IPR001789">
    <property type="entry name" value="Sig_transdc_resp-reg_receiver"/>
</dbReference>
<dbReference type="PROSITE" id="PS50110">
    <property type="entry name" value="RESPONSE_REGULATORY"/>
    <property type="match status" value="1"/>
</dbReference>
<dbReference type="Proteomes" id="UP000030408">
    <property type="component" value="Unassembled WGS sequence"/>
</dbReference>
<evidence type="ECO:0000256" key="3">
    <source>
        <dbReference type="ARBA" id="ARBA00023125"/>
    </source>
</evidence>
<reference evidence="7 8" key="1">
    <citation type="submission" date="2014-02" db="EMBL/GenBank/DDBJ databases">
        <title>Draft genome sequence of Lysinibacillus sinduriensis JCM 15800.</title>
        <authorList>
            <person name="Zhang F."/>
            <person name="Wang G."/>
            <person name="Zhang L."/>
        </authorList>
    </citation>
    <scope>NUCLEOTIDE SEQUENCE [LARGE SCALE GENOMIC DNA]</scope>
    <source>
        <strain evidence="7 8">JCM 15800</strain>
    </source>
</reference>
<dbReference type="GO" id="GO:0003677">
    <property type="term" value="F:DNA binding"/>
    <property type="evidence" value="ECO:0007669"/>
    <property type="project" value="UniProtKB-KW"/>
</dbReference>
<evidence type="ECO:0000256" key="4">
    <source>
        <dbReference type="ARBA" id="ARBA00023163"/>
    </source>
</evidence>
<dbReference type="Pfam" id="PF00072">
    <property type="entry name" value="Response_reg"/>
    <property type="match status" value="1"/>
</dbReference>
<keyword evidence="2" id="KW-0805">Transcription regulation</keyword>
<organism evidence="7 8">
    <name type="scientific">Ureibacillus sinduriensis BLB-1 = JCM 15800</name>
    <dbReference type="NCBI Taxonomy" id="1384057"/>
    <lineage>
        <taxon>Bacteria</taxon>
        <taxon>Bacillati</taxon>
        <taxon>Bacillota</taxon>
        <taxon>Bacilli</taxon>
        <taxon>Bacillales</taxon>
        <taxon>Caryophanaceae</taxon>
        <taxon>Ureibacillus</taxon>
    </lineage>
</organism>
<comment type="caution">
    <text evidence="7">The sequence shown here is derived from an EMBL/GenBank/DDBJ whole genome shotgun (WGS) entry which is preliminary data.</text>
</comment>
<accession>A0A0A3HTJ5</accession>
<evidence type="ECO:0000313" key="8">
    <source>
        <dbReference type="Proteomes" id="UP000030408"/>
    </source>
</evidence>
<feature type="modified residue" description="4-aspartylphosphate" evidence="5">
    <location>
        <position position="54"/>
    </location>
</feature>
<dbReference type="eggNOG" id="COG3947">
    <property type="taxonomic scope" value="Bacteria"/>
</dbReference>
<dbReference type="OrthoDB" id="3190595at2"/>
<dbReference type="SMART" id="SM00448">
    <property type="entry name" value="REC"/>
    <property type="match status" value="1"/>
</dbReference>
<keyword evidence="8" id="KW-1185">Reference proteome</keyword>
<dbReference type="SUPFAM" id="SSF48452">
    <property type="entry name" value="TPR-like"/>
    <property type="match status" value="1"/>
</dbReference>
<keyword evidence="4" id="KW-0804">Transcription</keyword>
<dbReference type="EMBL" id="JPVO01000048">
    <property type="protein sequence ID" value="KGR75896.1"/>
    <property type="molecule type" value="Genomic_DNA"/>
</dbReference>
<evidence type="ECO:0000256" key="5">
    <source>
        <dbReference type="PROSITE-ProRule" id="PRU00169"/>
    </source>
</evidence>
<protein>
    <recommendedName>
        <fullName evidence="6">Response regulatory domain-containing protein</fullName>
    </recommendedName>
</protein>
<evidence type="ECO:0000259" key="6">
    <source>
        <dbReference type="PROSITE" id="PS50110"/>
    </source>
</evidence>
<dbReference type="InterPro" id="IPR011006">
    <property type="entry name" value="CheY-like_superfamily"/>
</dbReference>
<dbReference type="GO" id="GO:0000160">
    <property type="term" value="P:phosphorelay signal transduction system"/>
    <property type="evidence" value="ECO:0007669"/>
    <property type="project" value="UniProtKB-KW"/>
</dbReference>
<name>A0A0A3HTJ5_9BACL</name>
<dbReference type="InterPro" id="IPR016032">
    <property type="entry name" value="Sig_transdc_resp-reg_C-effctor"/>
</dbReference>
<dbReference type="AlphaFoldDB" id="A0A0A3HTJ5"/>
<evidence type="ECO:0000313" key="7">
    <source>
        <dbReference type="EMBL" id="KGR75896.1"/>
    </source>
</evidence>
<dbReference type="STRING" id="1384057.CD33_08610"/>
<evidence type="ECO:0000256" key="1">
    <source>
        <dbReference type="ARBA" id="ARBA00023012"/>
    </source>
</evidence>
<gene>
    <name evidence="7" type="ORF">CD33_08610</name>
</gene>
<keyword evidence="3" id="KW-0238">DNA-binding</keyword>
<dbReference type="Gene3D" id="1.10.10.10">
    <property type="entry name" value="Winged helix-like DNA-binding domain superfamily/Winged helix DNA-binding domain"/>
    <property type="match status" value="1"/>
</dbReference>
<dbReference type="Gene3D" id="3.40.50.2300">
    <property type="match status" value="1"/>
</dbReference>
<sequence length="375" mass="43406">MIKAVLIDDEQLALTTLEKKLAEFPDVQVLHCYLGTEFKLHDLHHLDVDVIFLDMEMGELTGLDLADSIQLTYPNIQIVFVTAHADYAVRAFEINSLDYLLKPVTSARLKKTLGRLQEALDQIKGPSTTYLKNSEIPFEIKCFKEFQCIHNGQPIAFKTTKTKELFAYFVIHRDVPIHRDVLIEALWPDQDYKKSKINLHTCLSYLRKLLNNYGFSDCISLVNHSYIFSLRTISCDLHQFQQLVQSIEKVDESTIHFIHECIELYKGPLFELNHYDWANAIAARISSDYLGVLDKAAQYFAATDSSKMLYYLQLQLPLFPYDDKKVAKCMSLLIEQGYRNEAIKLYIDFKNRLEKDLNVAPSSELDELYHRIAFV</sequence>
<feature type="domain" description="Response regulatory" evidence="6">
    <location>
        <begin position="3"/>
        <end position="117"/>
    </location>
</feature>
<dbReference type="InterPro" id="IPR051677">
    <property type="entry name" value="AfsR-DnrI-RedD_regulator"/>
</dbReference>